<dbReference type="AlphaFoldDB" id="A0A7S3QCH6"/>
<dbReference type="GO" id="GO:0042162">
    <property type="term" value="F:telomeric DNA binding"/>
    <property type="evidence" value="ECO:0007669"/>
    <property type="project" value="TreeGrafter"/>
</dbReference>
<dbReference type="Gene3D" id="1.25.40.10">
    <property type="entry name" value="Tetratricopeptide repeat domain"/>
    <property type="match status" value="1"/>
</dbReference>
<dbReference type="InterPro" id="IPR018834">
    <property type="entry name" value="DNA/RNA-bd_Est1-type"/>
</dbReference>
<feature type="compositionally biased region" description="Pro residues" evidence="2">
    <location>
        <begin position="746"/>
        <end position="764"/>
    </location>
</feature>
<evidence type="ECO:0000259" key="3">
    <source>
        <dbReference type="Pfam" id="PF10373"/>
    </source>
</evidence>
<evidence type="ECO:0000313" key="5">
    <source>
        <dbReference type="EMBL" id="CAE0473075.1"/>
    </source>
</evidence>
<feature type="domain" description="Telomerase activating protein Est1-like N-terminal" evidence="4">
    <location>
        <begin position="61"/>
        <end position="195"/>
    </location>
</feature>
<feature type="region of interest" description="Disordered" evidence="2">
    <location>
        <begin position="611"/>
        <end position="630"/>
    </location>
</feature>
<gene>
    <name evidence="5" type="ORF">CDEB00056_LOCUS17928</name>
</gene>
<dbReference type="EMBL" id="HBIO01023328">
    <property type="protein sequence ID" value="CAE0473075.1"/>
    <property type="molecule type" value="Transcribed_RNA"/>
</dbReference>
<dbReference type="PANTHER" id="PTHR15696">
    <property type="entry name" value="SMG-7 SUPPRESSOR WITH MORPHOLOGICAL EFFECT ON GENITALIA PROTEIN 7"/>
    <property type="match status" value="1"/>
</dbReference>
<dbReference type="InterPro" id="IPR045153">
    <property type="entry name" value="Est1/Ebs1-like"/>
</dbReference>
<dbReference type="InterPro" id="IPR011990">
    <property type="entry name" value="TPR-like_helical_dom_sf"/>
</dbReference>
<dbReference type="InterPro" id="IPR019458">
    <property type="entry name" value="Est1-like_N"/>
</dbReference>
<feature type="compositionally biased region" description="Basic and acidic residues" evidence="2">
    <location>
        <begin position="620"/>
        <end position="630"/>
    </location>
</feature>
<dbReference type="SUPFAM" id="SSF48452">
    <property type="entry name" value="TPR-like"/>
    <property type="match status" value="1"/>
</dbReference>
<evidence type="ECO:0000259" key="4">
    <source>
        <dbReference type="Pfam" id="PF10374"/>
    </source>
</evidence>
<organism evidence="5">
    <name type="scientific">Chaetoceros debilis</name>
    <dbReference type="NCBI Taxonomy" id="122233"/>
    <lineage>
        <taxon>Eukaryota</taxon>
        <taxon>Sar</taxon>
        <taxon>Stramenopiles</taxon>
        <taxon>Ochrophyta</taxon>
        <taxon>Bacillariophyta</taxon>
        <taxon>Coscinodiscophyceae</taxon>
        <taxon>Chaetocerotophycidae</taxon>
        <taxon>Chaetocerotales</taxon>
        <taxon>Chaetocerotaceae</taxon>
        <taxon>Chaetoceros</taxon>
    </lineage>
</organism>
<feature type="repeat" description="TPR" evidence="1">
    <location>
        <begin position="179"/>
        <end position="212"/>
    </location>
</feature>
<feature type="compositionally biased region" description="Low complexity" evidence="2">
    <location>
        <begin position="137"/>
        <end position="159"/>
    </location>
</feature>
<name>A0A7S3QCH6_9STRA</name>
<dbReference type="GO" id="GO:0070034">
    <property type="term" value="F:telomerase RNA binding"/>
    <property type="evidence" value="ECO:0007669"/>
    <property type="project" value="TreeGrafter"/>
</dbReference>
<dbReference type="InterPro" id="IPR019734">
    <property type="entry name" value="TPR_rpt"/>
</dbReference>
<feature type="region of interest" description="Disordered" evidence="2">
    <location>
        <begin position="137"/>
        <end position="170"/>
    </location>
</feature>
<sequence>MASQKGKSAVEKQLTEAKTIEATLKTTKSDADASKLIYKLCEIFHDVILADCNAALRKDVPGRLWYSCFYRRITDIRTRIVKDKSRLKKRKASGGDVEDLKQRLKNNEEGLKKFIQEALTFYKYIVDELEGLLMPASTQTQMSQSQHSQSQSQSQLQSQYVGNSPSKSSVRHGLVPTIHKLYIHVGDLHRYDEKYSQAEKAYTKASMLAPGKGNPYNQLGVVAQLKESGSGSQPLPAVAFYWYCRSLTATNGAFETSDGNVKRLFQTNEKWLDTHGHSFEGDLKNLLVGPDKEEAKRIKSLASRIVLSRFVKLHGCFYKNAPNEELADNLTNQIGEILEVNPFGDALLIKMVAMSAFSVWRSLEEKATNINIGVQSYSLILRLGEQFCSYLKNILEKAKSKLEKGGKSYNIRLLGPLLLLCEFISDGQKRDIFGNIDSDVLRRDINKFWSGVASVATMISTSSHLSQYSEVEESCDSDDDEDLLPEDIKPLSRGCIPFVFLDEESNAQTEQQTYVSPECAMDALGLSITQTQSQLSQKSKKSVASQKSNIRAEFETRLKLSRFNAFILHHIEIGDLSKDDANVIKASHDAMVDDIASTNINETLISADFGQMSQGNFSPEQDKKSDDKSGDVLMYKESGYGKPALLVPSAFLLGEEAEMKDDGSNLLKLSAMIDVNSRPKREMAKTNSRGDLLNPSTILHQIARNDTMPPDAVMEESKGDAHVTASSNILPPMSPQVNPILENAPVRPPPGFQSSGPPPVLPPAPYSASPHPAPMLPMDSYAVLYNNQGNIQMPQASPFQSSMAPPGFQSNQMSIPVPQTRNPFAQPTYSNGLHQQSRFSQSFGMNGMAGANNHLSSGNTLLPSFLQPPPTSLEQNGNIDLDSDQHDRFGLRSLGIFSDESSYTKPLPETRNPFAFD</sequence>
<feature type="domain" description="DNA/RNA-binding" evidence="3">
    <location>
        <begin position="198"/>
        <end position="491"/>
    </location>
</feature>
<feature type="region of interest" description="Disordered" evidence="2">
    <location>
        <begin position="745"/>
        <end position="764"/>
    </location>
</feature>
<evidence type="ECO:0000256" key="2">
    <source>
        <dbReference type="SAM" id="MobiDB-lite"/>
    </source>
</evidence>
<dbReference type="Pfam" id="PF10374">
    <property type="entry name" value="EST1"/>
    <property type="match status" value="1"/>
</dbReference>
<protein>
    <recommendedName>
        <fullName evidence="6">DNA/RNA-binding domain-containing protein</fullName>
    </recommendedName>
</protein>
<dbReference type="PANTHER" id="PTHR15696:SF0">
    <property type="entry name" value="TELOMERASE-BINDING PROTEIN EST1A"/>
    <property type="match status" value="1"/>
</dbReference>
<evidence type="ECO:0000256" key="1">
    <source>
        <dbReference type="PROSITE-ProRule" id="PRU00339"/>
    </source>
</evidence>
<dbReference type="Pfam" id="PF10373">
    <property type="entry name" value="EST1_DNA_bind"/>
    <property type="match status" value="1"/>
</dbReference>
<accession>A0A7S3QCH6</accession>
<dbReference type="GO" id="GO:0000184">
    <property type="term" value="P:nuclear-transcribed mRNA catabolic process, nonsense-mediated decay"/>
    <property type="evidence" value="ECO:0007669"/>
    <property type="project" value="TreeGrafter"/>
</dbReference>
<reference evidence="5" key="1">
    <citation type="submission" date="2021-01" db="EMBL/GenBank/DDBJ databases">
        <authorList>
            <person name="Corre E."/>
            <person name="Pelletier E."/>
            <person name="Niang G."/>
            <person name="Scheremetjew M."/>
            <person name="Finn R."/>
            <person name="Kale V."/>
            <person name="Holt S."/>
            <person name="Cochrane G."/>
            <person name="Meng A."/>
            <person name="Brown T."/>
            <person name="Cohen L."/>
        </authorList>
    </citation>
    <scope>NUCLEOTIDE SEQUENCE</scope>
    <source>
        <strain evidence="5">MM31A-1</strain>
    </source>
</reference>
<keyword evidence="1" id="KW-0802">TPR repeat</keyword>
<evidence type="ECO:0008006" key="6">
    <source>
        <dbReference type="Google" id="ProtNLM"/>
    </source>
</evidence>
<dbReference type="PROSITE" id="PS50005">
    <property type="entry name" value="TPR"/>
    <property type="match status" value="1"/>
</dbReference>
<proteinExistence type="predicted"/>
<dbReference type="GO" id="GO:0005697">
    <property type="term" value="C:telomerase holoenzyme complex"/>
    <property type="evidence" value="ECO:0007669"/>
    <property type="project" value="TreeGrafter"/>
</dbReference>